<keyword evidence="3" id="KW-1185">Reference proteome</keyword>
<evidence type="ECO:0000313" key="2">
    <source>
        <dbReference type="EMBL" id="NEU70190.1"/>
    </source>
</evidence>
<protein>
    <recommendedName>
        <fullName evidence="4">DUF4843 domain-containing protein</fullName>
    </recommendedName>
</protein>
<comment type="caution">
    <text evidence="2">The sequence shown here is derived from an EMBL/GenBank/DDBJ whole genome shotgun (WGS) entry which is preliminary data.</text>
</comment>
<dbReference type="AlphaFoldDB" id="A0A6M0IP88"/>
<dbReference type="RefSeq" id="WP_164043473.1">
    <property type="nucleotide sequence ID" value="NZ_JAAGNZ010000003.1"/>
</dbReference>
<evidence type="ECO:0000313" key="3">
    <source>
        <dbReference type="Proteomes" id="UP000477386"/>
    </source>
</evidence>
<reference evidence="2 3" key="1">
    <citation type="submission" date="2020-02" db="EMBL/GenBank/DDBJ databases">
        <title>Draft genome sequence of two Spirosoma agri KCTC 52727 and Spirosoma terrae KCTC 52035.</title>
        <authorList>
            <person name="Rojas J."/>
            <person name="Ambika Manirajan B."/>
            <person name="Ratering S."/>
            <person name="Suarez C."/>
            <person name="Schnell S."/>
        </authorList>
    </citation>
    <scope>NUCLEOTIDE SEQUENCE [LARGE SCALE GENOMIC DNA]</scope>
    <source>
        <strain evidence="2 3">KCTC 52727</strain>
    </source>
</reference>
<dbReference type="Proteomes" id="UP000477386">
    <property type="component" value="Unassembled WGS sequence"/>
</dbReference>
<name>A0A6M0IP88_9BACT</name>
<gene>
    <name evidence="2" type="ORF">GK091_25155</name>
</gene>
<feature type="signal peptide" evidence="1">
    <location>
        <begin position="1"/>
        <end position="25"/>
    </location>
</feature>
<feature type="chain" id="PRO_5027039420" description="DUF4843 domain-containing protein" evidence="1">
    <location>
        <begin position="26"/>
        <end position="197"/>
    </location>
</feature>
<keyword evidence="1" id="KW-0732">Signal</keyword>
<evidence type="ECO:0008006" key="4">
    <source>
        <dbReference type="Google" id="ProtNLM"/>
    </source>
</evidence>
<evidence type="ECO:0000256" key="1">
    <source>
        <dbReference type="SAM" id="SignalP"/>
    </source>
</evidence>
<proteinExistence type="predicted"/>
<dbReference type="EMBL" id="JAAGNZ010000003">
    <property type="protein sequence ID" value="NEU70190.1"/>
    <property type="molecule type" value="Genomic_DNA"/>
</dbReference>
<accession>A0A6M0IP88</accession>
<sequence>MTCFNNQLRTLTYLALACVSLCTLACKTDMINRLTESEIPNGGYVRTVSPYPVGSTTFSVSKANMSGTKMEFVGEAVTPNQGALLASYDLTIKFVDTTPANGTKTTTDVALKSIAASAFTKDANTGYPRAIISVTGTEALTATKLTAADITAGDRFEINAVMKLTDGKSFAASNTGANITGGAFFSSPFFYRLNVVN</sequence>
<organism evidence="2 3">
    <name type="scientific">Spirosoma agri</name>
    <dbReference type="NCBI Taxonomy" id="1987381"/>
    <lineage>
        <taxon>Bacteria</taxon>
        <taxon>Pseudomonadati</taxon>
        <taxon>Bacteroidota</taxon>
        <taxon>Cytophagia</taxon>
        <taxon>Cytophagales</taxon>
        <taxon>Cytophagaceae</taxon>
        <taxon>Spirosoma</taxon>
    </lineage>
</organism>